<protein>
    <submittedName>
        <fullName evidence="3">Alpha/beta hydrolase</fullName>
    </submittedName>
</protein>
<dbReference type="SUPFAM" id="SSF53474">
    <property type="entry name" value="alpha/beta-Hydrolases"/>
    <property type="match status" value="1"/>
</dbReference>
<keyword evidence="1 3" id="KW-0378">Hydrolase</keyword>
<organism evidence="3 4">
    <name type="scientific">Rhodococcus baikonurensis</name>
    <dbReference type="NCBI Taxonomy" id="172041"/>
    <lineage>
        <taxon>Bacteria</taxon>
        <taxon>Bacillati</taxon>
        <taxon>Actinomycetota</taxon>
        <taxon>Actinomycetes</taxon>
        <taxon>Mycobacteriales</taxon>
        <taxon>Nocardiaceae</taxon>
        <taxon>Rhodococcus</taxon>
        <taxon>Rhodococcus erythropolis group</taxon>
    </lineage>
</organism>
<keyword evidence="4" id="KW-1185">Reference proteome</keyword>
<reference evidence="3 4" key="1">
    <citation type="submission" date="2024-09" db="EMBL/GenBank/DDBJ databases">
        <authorList>
            <person name="Sun Q."/>
            <person name="Mori K."/>
        </authorList>
    </citation>
    <scope>NUCLEOTIDE SEQUENCE [LARGE SCALE GENOMIC DNA]</scope>
    <source>
        <strain evidence="3 4">JCM 11411</strain>
    </source>
</reference>
<dbReference type="InterPro" id="IPR050300">
    <property type="entry name" value="GDXG_lipolytic_enzyme"/>
</dbReference>
<dbReference type="EMBL" id="JBHMAS010000034">
    <property type="protein sequence ID" value="MFB9781055.1"/>
    <property type="molecule type" value="Genomic_DNA"/>
</dbReference>
<evidence type="ECO:0000313" key="4">
    <source>
        <dbReference type="Proteomes" id="UP001589587"/>
    </source>
</evidence>
<gene>
    <name evidence="3" type="ORF">ACFFQ6_15275</name>
</gene>
<name>A0ABV5XF13_9NOCA</name>
<accession>A0ABV5XF13</accession>
<comment type="caution">
    <text evidence="3">The sequence shown here is derived from an EMBL/GenBank/DDBJ whole genome shotgun (WGS) entry which is preliminary data.</text>
</comment>
<evidence type="ECO:0000259" key="2">
    <source>
        <dbReference type="Pfam" id="PF07859"/>
    </source>
</evidence>
<feature type="domain" description="Alpha/beta hydrolase fold-3" evidence="2">
    <location>
        <begin position="82"/>
        <end position="291"/>
    </location>
</feature>
<dbReference type="InterPro" id="IPR029058">
    <property type="entry name" value="AB_hydrolase_fold"/>
</dbReference>
<dbReference type="Proteomes" id="UP001589587">
    <property type="component" value="Unassembled WGS sequence"/>
</dbReference>
<dbReference type="GO" id="GO:0016787">
    <property type="term" value="F:hydrolase activity"/>
    <property type="evidence" value="ECO:0007669"/>
    <property type="project" value="UniProtKB-KW"/>
</dbReference>
<dbReference type="Gene3D" id="3.40.50.1820">
    <property type="entry name" value="alpha/beta hydrolase"/>
    <property type="match status" value="1"/>
</dbReference>
<sequence length="323" mass="34244">MTTFPTIDPELAAAISMLPNIDITDLPSARTMFDGLIRTMLADRSFDGVALRELSVPGRGSDPEVPIRFFTPDNAAGPVPVLLWIHGGGFVVGTAESSDPFCIQVARELGFAVASVEYRLAPETPFPGPLDDCYAALLYIHSHAEELGVDPNRIAVGGQSAGGGLAAGTALKARDEGVVPVAFQFLEVPALDDRLETVSMTNFVDTPGWTRPKAILSWNYYLGESYSGPEDPDVSIYAAPSRATDLTGLPPTYLAAMELDPLRDEGIEYALRLLQAGVSVELHSFPGTFHGSGFIATAAVSERGAAEALTALRKGLHSLSPVS</sequence>
<evidence type="ECO:0000256" key="1">
    <source>
        <dbReference type="ARBA" id="ARBA00022801"/>
    </source>
</evidence>
<dbReference type="RefSeq" id="WP_095971764.1">
    <property type="nucleotide sequence ID" value="NZ_JBHMAS010000034.1"/>
</dbReference>
<evidence type="ECO:0000313" key="3">
    <source>
        <dbReference type="EMBL" id="MFB9781055.1"/>
    </source>
</evidence>
<dbReference type="InterPro" id="IPR013094">
    <property type="entry name" value="AB_hydrolase_3"/>
</dbReference>
<dbReference type="Pfam" id="PF07859">
    <property type="entry name" value="Abhydrolase_3"/>
    <property type="match status" value="1"/>
</dbReference>
<proteinExistence type="predicted"/>
<dbReference type="PANTHER" id="PTHR48081">
    <property type="entry name" value="AB HYDROLASE SUPERFAMILY PROTEIN C4A8.06C"/>
    <property type="match status" value="1"/>
</dbReference>
<dbReference type="PANTHER" id="PTHR48081:SF8">
    <property type="entry name" value="ALPHA_BETA HYDROLASE FOLD-3 DOMAIN-CONTAINING PROTEIN-RELATED"/>
    <property type="match status" value="1"/>
</dbReference>